<reference evidence="1" key="2">
    <citation type="submission" date="2025-09" db="UniProtKB">
        <authorList>
            <consortium name="EnsemblPlants"/>
        </authorList>
    </citation>
    <scope>IDENTIFICATION</scope>
</reference>
<evidence type="ECO:0000313" key="2">
    <source>
        <dbReference type="Proteomes" id="UP001732700"/>
    </source>
</evidence>
<sequence length="134" mass="13923">MAFTARMKDLGRKYGKVALGVHFSVSAATAAGLYVAINNNVDVDAVFRKIGISTGVSAPPVPAAGEDAPLPVPGQEAPTRNRTGELVASSGGTLALALLCNKALIPVRIPITIALTPPIARLLARWRLVKSLKT</sequence>
<dbReference type="EnsemblPlants" id="AVESA.00010b.r2.4AG0615670.1">
    <property type="protein sequence ID" value="AVESA.00010b.r2.4AG0615670.1.CDS.1"/>
    <property type="gene ID" value="AVESA.00010b.r2.4AG0615670"/>
</dbReference>
<name>A0ACD5WC23_AVESA</name>
<organism evidence="1 2">
    <name type="scientific">Avena sativa</name>
    <name type="common">Oat</name>
    <dbReference type="NCBI Taxonomy" id="4498"/>
    <lineage>
        <taxon>Eukaryota</taxon>
        <taxon>Viridiplantae</taxon>
        <taxon>Streptophyta</taxon>
        <taxon>Embryophyta</taxon>
        <taxon>Tracheophyta</taxon>
        <taxon>Spermatophyta</taxon>
        <taxon>Magnoliopsida</taxon>
        <taxon>Liliopsida</taxon>
        <taxon>Poales</taxon>
        <taxon>Poaceae</taxon>
        <taxon>BOP clade</taxon>
        <taxon>Pooideae</taxon>
        <taxon>Poodae</taxon>
        <taxon>Poeae</taxon>
        <taxon>Poeae Chloroplast Group 1 (Aveneae type)</taxon>
        <taxon>Aveninae</taxon>
        <taxon>Avena</taxon>
    </lineage>
</organism>
<accession>A0ACD5WC23</accession>
<dbReference type="Proteomes" id="UP001732700">
    <property type="component" value="Chromosome 4A"/>
</dbReference>
<evidence type="ECO:0000313" key="1">
    <source>
        <dbReference type="EnsemblPlants" id="AVESA.00010b.r2.4AG0615670.1.CDS.1"/>
    </source>
</evidence>
<proteinExistence type="predicted"/>
<reference evidence="1" key="1">
    <citation type="submission" date="2021-05" db="EMBL/GenBank/DDBJ databases">
        <authorList>
            <person name="Scholz U."/>
            <person name="Mascher M."/>
            <person name="Fiebig A."/>
        </authorList>
    </citation>
    <scope>NUCLEOTIDE SEQUENCE [LARGE SCALE GENOMIC DNA]</scope>
</reference>
<keyword evidence="2" id="KW-1185">Reference proteome</keyword>
<protein>
    <submittedName>
        <fullName evidence="1">Uncharacterized protein</fullName>
    </submittedName>
</protein>